<dbReference type="EMBL" id="CM029047">
    <property type="protein sequence ID" value="KAG2584486.1"/>
    <property type="molecule type" value="Genomic_DNA"/>
</dbReference>
<keyword evidence="3" id="KW-1185">Reference proteome</keyword>
<sequence>MAGRMDYSAAAFSLSPMRVFVVSRTSGQRRKPHKMLPVGREKAARRGSRAVSSSRRRQHCDADGGTAAVDLSAVGEWRPRRSSFRATGASWGPDGAKRKEAACLRLLVVCLCLVRPDLRYCALSLSSLGGG</sequence>
<reference evidence="2 3" key="1">
    <citation type="submission" date="2020-05" db="EMBL/GenBank/DDBJ databases">
        <title>WGS assembly of Panicum virgatum.</title>
        <authorList>
            <person name="Lovell J.T."/>
            <person name="Jenkins J."/>
            <person name="Shu S."/>
            <person name="Juenger T.E."/>
            <person name="Schmutz J."/>
        </authorList>
    </citation>
    <scope>NUCLEOTIDE SEQUENCE [LARGE SCALE GENOMIC DNA]</scope>
    <source>
        <strain evidence="3">cv. AP13</strain>
    </source>
</reference>
<feature type="region of interest" description="Disordered" evidence="1">
    <location>
        <begin position="24"/>
        <end position="64"/>
    </location>
</feature>
<accession>A0A8T0RH85</accession>
<organism evidence="2 3">
    <name type="scientific">Panicum virgatum</name>
    <name type="common">Blackwell switchgrass</name>
    <dbReference type="NCBI Taxonomy" id="38727"/>
    <lineage>
        <taxon>Eukaryota</taxon>
        <taxon>Viridiplantae</taxon>
        <taxon>Streptophyta</taxon>
        <taxon>Embryophyta</taxon>
        <taxon>Tracheophyta</taxon>
        <taxon>Spermatophyta</taxon>
        <taxon>Magnoliopsida</taxon>
        <taxon>Liliopsida</taxon>
        <taxon>Poales</taxon>
        <taxon>Poaceae</taxon>
        <taxon>PACMAD clade</taxon>
        <taxon>Panicoideae</taxon>
        <taxon>Panicodae</taxon>
        <taxon>Paniceae</taxon>
        <taxon>Panicinae</taxon>
        <taxon>Panicum</taxon>
        <taxon>Panicum sect. Hiantes</taxon>
    </lineage>
</organism>
<feature type="compositionally biased region" description="Basic residues" evidence="1">
    <location>
        <begin position="45"/>
        <end position="58"/>
    </location>
</feature>
<evidence type="ECO:0000313" key="2">
    <source>
        <dbReference type="EMBL" id="KAG2584486.1"/>
    </source>
</evidence>
<dbReference type="Proteomes" id="UP000823388">
    <property type="component" value="Chromosome 6K"/>
</dbReference>
<evidence type="ECO:0000256" key="1">
    <source>
        <dbReference type="SAM" id="MobiDB-lite"/>
    </source>
</evidence>
<protein>
    <submittedName>
        <fullName evidence="2">Uncharacterized protein</fullName>
    </submittedName>
</protein>
<name>A0A8T0RH85_PANVG</name>
<gene>
    <name evidence="2" type="ORF">PVAP13_6KG308600</name>
</gene>
<comment type="caution">
    <text evidence="2">The sequence shown here is derived from an EMBL/GenBank/DDBJ whole genome shotgun (WGS) entry which is preliminary data.</text>
</comment>
<dbReference type="AlphaFoldDB" id="A0A8T0RH85"/>
<evidence type="ECO:0000313" key="3">
    <source>
        <dbReference type="Proteomes" id="UP000823388"/>
    </source>
</evidence>
<proteinExistence type="predicted"/>